<evidence type="ECO:0000256" key="1">
    <source>
        <dbReference type="SAM" id="MobiDB-lite"/>
    </source>
</evidence>
<dbReference type="EMBL" id="CAAALY010273410">
    <property type="protein sequence ID" value="VEL42253.1"/>
    <property type="molecule type" value="Genomic_DNA"/>
</dbReference>
<comment type="caution">
    <text evidence="2">The sequence shown here is derived from an EMBL/GenBank/DDBJ whole genome shotgun (WGS) entry which is preliminary data.</text>
</comment>
<proteinExistence type="predicted"/>
<accession>A0A3S5BVQ7</accession>
<keyword evidence="3" id="KW-1185">Reference proteome</keyword>
<organism evidence="2 3">
    <name type="scientific">Protopolystoma xenopodis</name>
    <dbReference type="NCBI Taxonomy" id="117903"/>
    <lineage>
        <taxon>Eukaryota</taxon>
        <taxon>Metazoa</taxon>
        <taxon>Spiralia</taxon>
        <taxon>Lophotrochozoa</taxon>
        <taxon>Platyhelminthes</taxon>
        <taxon>Monogenea</taxon>
        <taxon>Polyopisthocotylea</taxon>
        <taxon>Polystomatidea</taxon>
        <taxon>Polystomatidae</taxon>
        <taxon>Protopolystoma</taxon>
    </lineage>
</organism>
<feature type="non-terminal residue" evidence="2">
    <location>
        <position position="1"/>
    </location>
</feature>
<evidence type="ECO:0000313" key="2">
    <source>
        <dbReference type="EMBL" id="VEL42253.1"/>
    </source>
</evidence>
<dbReference type="OrthoDB" id="6287985at2759"/>
<sequence length="57" mass="6226">MKGSRIGRQPNAVKFHCAMEIRQLQAMRAFATTPTLSDPESSSSWMLQLGSVNTGNS</sequence>
<name>A0A3S5BVQ7_9PLAT</name>
<dbReference type="AlphaFoldDB" id="A0A3S5BVQ7"/>
<evidence type="ECO:0000313" key="3">
    <source>
        <dbReference type="Proteomes" id="UP000784294"/>
    </source>
</evidence>
<reference evidence="2" key="1">
    <citation type="submission" date="2018-11" db="EMBL/GenBank/DDBJ databases">
        <authorList>
            <consortium name="Pathogen Informatics"/>
        </authorList>
    </citation>
    <scope>NUCLEOTIDE SEQUENCE</scope>
</reference>
<feature type="region of interest" description="Disordered" evidence="1">
    <location>
        <begin position="34"/>
        <end position="57"/>
    </location>
</feature>
<protein>
    <submittedName>
        <fullName evidence="2">Uncharacterized protein</fullName>
    </submittedName>
</protein>
<dbReference type="Proteomes" id="UP000784294">
    <property type="component" value="Unassembled WGS sequence"/>
</dbReference>
<gene>
    <name evidence="2" type="ORF">PXEA_LOCUS35693</name>
</gene>